<accession>W9RGL0</accession>
<dbReference type="InterPro" id="IPR036282">
    <property type="entry name" value="Glutathione-S-Trfase_C_sf"/>
</dbReference>
<dbReference type="Pfam" id="PF00043">
    <property type="entry name" value="GST_C"/>
    <property type="match status" value="1"/>
</dbReference>
<feature type="domain" description="GST N-terminal" evidence="5">
    <location>
        <begin position="3"/>
        <end position="82"/>
    </location>
</feature>
<evidence type="ECO:0000256" key="4">
    <source>
        <dbReference type="RuleBase" id="RU003494"/>
    </source>
</evidence>
<organism evidence="7 8">
    <name type="scientific">Morus notabilis</name>
    <dbReference type="NCBI Taxonomy" id="981085"/>
    <lineage>
        <taxon>Eukaryota</taxon>
        <taxon>Viridiplantae</taxon>
        <taxon>Streptophyta</taxon>
        <taxon>Embryophyta</taxon>
        <taxon>Tracheophyta</taxon>
        <taxon>Spermatophyta</taxon>
        <taxon>Magnoliopsida</taxon>
        <taxon>eudicotyledons</taxon>
        <taxon>Gunneridae</taxon>
        <taxon>Pentapetalae</taxon>
        <taxon>rosids</taxon>
        <taxon>fabids</taxon>
        <taxon>Rosales</taxon>
        <taxon>Moraceae</taxon>
        <taxon>Moreae</taxon>
        <taxon>Morus</taxon>
    </lineage>
</organism>
<dbReference type="InterPro" id="IPR045074">
    <property type="entry name" value="GST_C_Tau"/>
</dbReference>
<dbReference type="GO" id="GO:0006749">
    <property type="term" value="P:glutathione metabolic process"/>
    <property type="evidence" value="ECO:0007669"/>
    <property type="project" value="InterPro"/>
</dbReference>
<dbReference type="InterPro" id="IPR040079">
    <property type="entry name" value="Glutathione_S-Trfase"/>
</dbReference>
<proteinExistence type="inferred from homology"/>
<sequence>MAEEVKVFGLWGSPFSRRVDIALKLKGIDSEYHEEDLSNKSSLLIKYNPIHKKVPVLVHHDKPLAESQVILEYIDETWENYPILPKDPYERAKARFGARFIDDKCFPAIWKAYWSKDEREKAVEELIELLKFLENELNDNFFGGETVGLVDIVGSLIAHWLPALQEVAGVEILTEEKFPKLCRWTHEFVNHSVVKEVLPSREKLIALFRALLESTSS</sequence>
<dbReference type="InterPro" id="IPR004045">
    <property type="entry name" value="Glutathione_S-Trfase_N"/>
</dbReference>
<dbReference type="PANTHER" id="PTHR11260:SF676">
    <property type="entry name" value="GLUTATHIONE S-TRANSFERASE U8"/>
    <property type="match status" value="1"/>
</dbReference>
<dbReference type="CDD" id="cd03058">
    <property type="entry name" value="GST_N_Tau"/>
    <property type="match status" value="1"/>
</dbReference>
<evidence type="ECO:0000259" key="6">
    <source>
        <dbReference type="PROSITE" id="PS50405"/>
    </source>
</evidence>
<dbReference type="SUPFAM" id="SSF47616">
    <property type="entry name" value="GST C-terminal domain-like"/>
    <property type="match status" value="1"/>
</dbReference>
<dbReference type="Proteomes" id="UP000030645">
    <property type="component" value="Unassembled WGS sequence"/>
</dbReference>
<dbReference type="PROSITE" id="PS50404">
    <property type="entry name" value="GST_NTER"/>
    <property type="match status" value="1"/>
</dbReference>
<reference evidence="8" key="1">
    <citation type="submission" date="2013-01" db="EMBL/GenBank/DDBJ databases">
        <title>Draft Genome Sequence of a Mulberry Tree, Morus notabilis C.K. Schneid.</title>
        <authorList>
            <person name="He N."/>
            <person name="Zhao S."/>
        </authorList>
    </citation>
    <scope>NUCLEOTIDE SEQUENCE</scope>
</reference>
<dbReference type="EC" id="2.5.1.18" evidence="1"/>
<evidence type="ECO:0000256" key="3">
    <source>
        <dbReference type="ARBA" id="ARBA00047960"/>
    </source>
</evidence>
<dbReference type="AlphaFoldDB" id="W9RGL0"/>
<gene>
    <name evidence="7" type="ORF">L484_023663</name>
</gene>
<keyword evidence="2 7" id="KW-0808">Transferase</keyword>
<comment type="similarity">
    <text evidence="4">Belongs to the GST superfamily.</text>
</comment>
<dbReference type="InterPro" id="IPR010987">
    <property type="entry name" value="Glutathione-S-Trfase_C-like"/>
</dbReference>
<evidence type="ECO:0000256" key="2">
    <source>
        <dbReference type="ARBA" id="ARBA00022679"/>
    </source>
</evidence>
<evidence type="ECO:0000313" key="7">
    <source>
        <dbReference type="EMBL" id="EXB90009.1"/>
    </source>
</evidence>
<dbReference type="CDD" id="cd03185">
    <property type="entry name" value="GST_C_Tau"/>
    <property type="match status" value="1"/>
</dbReference>
<dbReference type="SFLD" id="SFLDS00019">
    <property type="entry name" value="Glutathione_Transferase_(cytos"/>
    <property type="match status" value="1"/>
</dbReference>
<dbReference type="Gene3D" id="1.20.1050.10">
    <property type="match status" value="1"/>
</dbReference>
<name>W9RGL0_9ROSA</name>
<dbReference type="GO" id="GO:0004364">
    <property type="term" value="F:glutathione transferase activity"/>
    <property type="evidence" value="ECO:0007669"/>
    <property type="project" value="UniProtKB-EC"/>
</dbReference>
<evidence type="ECO:0000259" key="5">
    <source>
        <dbReference type="PROSITE" id="PS50404"/>
    </source>
</evidence>
<protein>
    <recommendedName>
        <fullName evidence="1">glutathione transferase</fullName>
        <ecNumber evidence="1">2.5.1.18</ecNumber>
    </recommendedName>
</protein>
<dbReference type="OrthoDB" id="4951845at2759"/>
<dbReference type="FunFam" id="3.40.30.10:FF:000014">
    <property type="entry name" value="Tau class glutathione S-transferase"/>
    <property type="match status" value="1"/>
</dbReference>
<dbReference type="InterPro" id="IPR045073">
    <property type="entry name" value="Omega/Tau-like"/>
</dbReference>
<dbReference type="PANTHER" id="PTHR11260">
    <property type="entry name" value="GLUTATHIONE S-TRANSFERASE, GST, SUPERFAMILY, GST DOMAIN CONTAINING"/>
    <property type="match status" value="1"/>
</dbReference>
<comment type="catalytic activity">
    <reaction evidence="3">
        <text>RX + glutathione = an S-substituted glutathione + a halide anion + H(+)</text>
        <dbReference type="Rhea" id="RHEA:16437"/>
        <dbReference type="ChEBI" id="CHEBI:15378"/>
        <dbReference type="ChEBI" id="CHEBI:16042"/>
        <dbReference type="ChEBI" id="CHEBI:17792"/>
        <dbReference type="ChEBI" id="CHEBI:57925"/>
        <dbReference type="ChEBI" id="CHEBI:90779"/>
        <dbReference type="EC" id="2.5.1.18"/>
    </reaction>
</comment>
<dbReference type="Gene3D" id="3.40.30.10">
    <property type="entry name" value="Glutaredoxin"/>
    <property type="match status" value="1"/>
</dbReference>
<dbReference type="SUPFAM" id="SSF52833">
    <property type="entry name" value="Thioredoxin-like"/>
    <property type="match status" value="1"/>
</dbReference>
<dbReference type="eggNOG" id="KOG0406">
    <property type="taxonomic scope" value="Eukaryota"/>
</dbReference>
<dbReference type="Pfam" id="PF02798">
    <property type="entry name" value="GST_N"/>
    <property type="match status" value="1"/>
</dbReference>
<feature type="domain" description="GST C-terminal" evidence="6">
    <location>
        <begin position="87"/>
        <end position="211"/>
    </location>
</feature>
<dbReference type="KEGG" id="mnt:21406421"/>
<dbReference type="InterPro" id="IPR036249">
    <property type="entry name" value="Thioredoxin-like_sf"/>
</dbReference>
<dbReference type="FunFam" id="1.20.1050.10:FF:000012">
    <property type="entry name" value="Tau class glutathione S-transferase"/>
    <property type="match status" value="1"/>
</dbReference>
<keyword evidence="8" id="KW-1185">Reference proteome</keyword>
<dbReference type="PROSITE" id="PS50405">
    <property type="entry name" value="GST_CTER"/>
    <property type="match status" value="1"/>
</dbReference>
<dbReference type="InterPro" id="IPR004046">
    <property type="entry name" value="GST_C"/>
</dbReference>
<dbReference type="SFLD" id="SFLDG00358">
    <property type="entry name" value="Main_(cytGST)"/>
    <property type="match status" value="1"/>
</dbReference>
<dbReference type="SFLD" id="SFLDG01152">
    <property type="entry name" value="Main.3:_Omega-_and_Tau-like"/>
    <property type="match status" value="1"/>
</dbReference>
<evidence type="ECO:0000313" key="8">
    <source>
        <dbReference type="Proteomes" id="UP000030645"/>
    </source>
</evidence>
<dbReference type="EMBL" id="KE345018">
    <property type="protein sequence ID" value="EXB90009.1"/>
    <property type="molecule type" value="Genomic_DNA"/>
</dbReference>
<evidence type="ECO:0000256" key="1">
    <source>
        <dbReference type="ARBA" id="ARBA00012452"/>
    </source>
</evidence>
<dbReference type="GO" id="GO:0005737">
    <property type="term" value="C:cytoplasm"/>
    <property type="evidence" value="ECO:0007669"/>
    <property type="project" value="TreeGrafter"/>
</dbReference>
<dbReference type="STRING" id="981085.W9RGL0"/>